<evidence type="ECO:0000313" key="2">
    <source>
        <dbReference type="Proteomes" id="UP000240357"/>
    </source>
</evidence>
<evidence type="ECO:0000313" key="1">
    <source>
        <dbReference type="EMBL" id="PSR56235.1"/>
    </source>
</evidence>
<dbReference type="OrthoDB" id="1369138at2"/>
<keyword evidence="2" id="KW-1185">Reference proteome</keyword>
<protein>
    <submittedName>
        <fullName evidence="1">DUF2442 domain-containing protein</fullName>
    </submittedName>
</protein>
<sequence>MIVSIDKAVYLDGYKIKFDFSDGVSQIIDFESFLKSAKNPMTKKYLDRDLFQGFSIEYGDIVWNDYELCFPIWDLHEGEI</sequence>
<dbReference type="InterPro" id="IPR036782">
    <property type="entry name" value="NE0471-like_N"/>
</dbReference>
<name>A0A2T2YL94_9BACT</name>
<accession>A0A2T2YL94</accession>
<dbReference type="EMBL" id="PYFT01000001">
    <property type="protein sequence ID" value="PSR56235.1"/>
    <property type="molecule type" value="Genomic_DNA"/>
</dbReference>
<dbReference type="Gene3D" id="3.30.2020.10">
    <property type="entry name" value="NE0471-like N-terminal domain"/>
    <property type="match status" value="1"/>
</dbReference>
<dbReference type="SUPFAM" id="SSF143880">
    <property type="entry name" value="NE0471 N-terminal domain-like"/>
    <property type="match status" value="1"/>
</dbReference>
<organism evidence="1 2">
    <name type="scientific">Adhaeribacter arboris</name>
    <dbReference type="NCBI Taxonomy" id="2072846"/>
    <lineage>
        <taxon>Bacteria</taxon>
        <taxon>Pseudomonadati</taxon>
        <taxon>Bacteroidota</taxon>
        <taxon>Cytophagia</taxon>
        <taxon>Cytophagales</taxon>
        <taxon>Hymenobacteraceae</taxon>
        <taxon>Adhaeribacter</taxon>
    </lineage>
</organism>
<dbReference type="AlphaFoldDB" id="A0A2T2YL94"/>
<dbReference type="RefSeq" id="WP_106932413.1">
    <property type="nucleotide sequence ID" value="NZ_PYFT01000001.1"/>
</dbReference>
<dbReference type="Proteomes" id="UP000240357">
    <property type="component" value="Unassembled WGS sequence"/>
</dbReference>
<reference evidence="1 2" key="1">
    <citation type="submission" date="2018-03" db="EMBL/GenBank/DDBJ databases">
        <title>Adhaeribacter sp. HMF7605 Genome sequencing and assembly.</title>
        <authorList>
            <person name="Kang H."/>
            <person name="Kang J."/>
            <person name="Cha I."/>
            <person name="Kim H."/>
            <person name="Joh K."/>
        </authorList>
    </citation>
    <scope>NUCLEOTIDE SEQUENCE [LARGE SCALE GENOMIC DNA]</scope>
    <source>
        <strain evidence="1 2">HMF7605</strain>
    </source>
</reference>
<comment type="caution">
    <text evidence="1">The sequence shown here is derived from an EMBL/GenBank/DDBJ whole genome shotgun (WGS) entry which is preliminary data.</text>
</comment>
<proteinExistence type="predicted"/>
<gene>
    <name evidence="1" type="ORF">AHMF7605_23390</name>
</gene>